<reference evidence="2" key="2">
    <citation type="journal article" date="2020" name="Nat. Commun.">
        <title>Large-scale genome sequencing of mycorrhizal fungi provides insights into the early evolution of symbiotic traits.</title>
        <authorList>
            <person name="Miyauchi S."/>
            <person name="Kiss E."/>
            <person name="Kuo A."/>
            <person name="Drula E."/>
            <person name="Kohler A."/>
            <person name="Sanchez-Garcia M."/>
            <person name="Morin E."/>
            <person name="Andreopoulos B."/>
            <person name="Barry K.W."/>
            <person name="Bonito G."/>
            <person name="Buee M."/>
            <person name="Carver A."/>
            <person name="Chen C."/>
            <person name="Cichocki N."/>
            <person name="Clum A."/>
            <person name="Culley D."/>
            <person name="Crous P.W."/>
            <person name="Fauchery L."/>
            <person name="Girlanda M."/>
            <person name="Hayes R.D."/>
            <person name="Keri Z."/>
            <person name="LaButti K."/>
            <person name="Lipzen A."/>
            <person name="Lombard V."/>
            <person name="Magnuson J."/>
            <person name="Maillard F."/>
            <person name="Murat C."/>
            <person name="Nolan M."/>
            <person name="Ohm R.A."/>
            <person name="Pangilinan J."/>
            <person name="Pereira M.F."/>
            <person name="Perotto S."/>
            <person name="Peter M."/>
            <person name="Pfister S."/>
            <person name="Riley R."/>
            <person name="Sitrit Y."/>
            <person name="Stielow J.B."/>
            <person name="Szollosi G."/>
            <person name="Zifcakova L."/>
            <person name="Stursova M."/>
            <person name="Spatafora J.W."/>
            <person name="Tedersoo L."/>
            <person name="Vaario L.M."/>
            <person name="Yamada A."/>
            <person name="Yan M."/>
            <person name="Wang P."/>
            <person name="Xu J."/>
            <person name="Bruns T."/>
            <person name="Baldrian P."/>
            <person name="Vilgalys R."/>
            <person name="Dunand C."/>
            <person name="Henrissat B."/>
            <person name="Grigoriev I.V."/>
            <person name="Hibbett D."/>
            <person name="Nagy L.G."/>
            <person name="Martin F.M."/>
        </authorList>
    </citation>
    <scope>NUCLEOTIDE SEQUENCE</scope>
    <source>
        <strain evidence="2">BED1</strain>
    </source>
</reference>
<name>A0AAD4BPN0_BOLED</name>
<evidence type="ECO:0000313" key="2">
    <source>
        <dbReference type="EMBL" id="KAF8436267.1"/>
    </source>
</evidence>
<comment type="caution">
    <text evidence="2">The sequence shown here is derived from an EMBL/GenBank/DDBJ whole genome shotgun (WGS) entry which is preliminary data.</text>
</comment>
<accession>A0AAD4BPN0</accession>
<keyword evidence="3" id="KW-1185">Reference proteome</keyword>
<feature type="region of interest" description="Disordered" evidence="1">
    <location>
        <begin position="48"/>
        <end position="87"/>
    </location>
</feature>
<dbReference type="AlphaFoldDB" id="A0AAD4BPN0"/>
<organism evidence="2 3">
    <name type="scientific">Boletus edulis BED1</name>
    <dbReference type="NCBI Taxonomy" id="1328754"/>
    <lineage>
        <taxon>Eukaryota</taxon>
        <taxon>Fungi</taxon>
        <taxon>Dikarya</taxon>
        <taxon>Basidiomycota</taxon>
        <taxon>Agaricomycotina</taxon>
        <taxon>Agaricomycetes</taxon>
        <taxon>Agaricomycetidae</taxon>
        <taxon>Boletales</taxon>
        <taxon>Boletineae</taxon>
        <taxon>Boletaceae</taxon>
        <taxon>Boletoideae</taxon>
        <taxon>Boletus</taxon>
    </lineage>
</organism>
<evidence type="ECO:0000256" key="1">
    <source>
        <dbReference type="SAM" id="MobiDB-lite"/>
    </source>
</evidence>
<sequence length="87" mass="9658">MEIIFHPAFPIFYARGRVVEDLALGRETIELRPEGHPNRSTSLTMLQLISPPGTSNSGARRTSTRPLLSAEKPSIISRKDNPTGQHH</sequence>
<gene>
    <name evidence="2" type="ORF">L210DRAFT_2476129</name>
</gene>
<dbReference type="EMBL" id="WHUW01000022">
    <property type="protein sequence ID" value="KAF8436267.1"/>
    <property type="molecule type" value="Genomic_DNA"/>
</dbReference>
<dbReference type="Proteomes" id="UP001194468">
    <property type="component" value="Unassembled WGS sequence"/>
</dbReference>
<evidence type="ECO:0000313" key="3">
    <source>
        <dbReference type="Proteomes" id="UP001194468"/>
    </source>
</evidence>
<protein>
    <submittedName>
        <fullName evidence="2">Uncharacterized protein</fullName>
    </submittedName>
</protein>
<feature type="compositionally biased region" description="Polar residues" evidence="1">
    <location>
        <begin position="48"/>
        <end position="66"/>
    </location>
</feature>
<proteinExistence type="predicted"/>
<reference evidence="2" key="1">
    <citation type="submission" date="2019-10" db="EMBL/GenBank/DDBJ databases">
        <authorList>
            <consortium name="DOE Joint Genome Institute"/>
            <person name="Kuo A."/>
            <person name="Miyauchi S."/>
            <person name="Kiss E."/>
            <person name="Drula E."/>
            <person name="Kohler A."/>
            <person name="Sanchez-Garcia M."/>
            <person name="Andreopoulos B."/>
            <person name="Barry K.W."/>
            <person name="Bonito G."/>
            <person name="Buee M."/>
            <person name="Carver A."/>
            <person name="Chen C."/>
            <person name="Cichocki N."/>
            <person name="Clum A."/>
            <person name="Culley D."/>
            <person name="Crous P.W."/>
            <person name="Fauchery L."/>
            <person name="Girlanda M."/>
            <person name="Hayes R."/>
            <person name="Keri Z."/>
            <person name="LaButti K."/>
            <person name="Lipzen A."/>
            <person name="Lombard V."/>
            <person name="Magnuson J."/>
            <person name="Maillard F."/>
            <person name="Morin E."/>
            <person name="Murat C."/>
            <person name="Nolan M."/>
            <person name="Ohm R."/>
            <person name="Pangilinan J."/>
            <person name="Pereira M."/>
            <person name="Perotto S."/>
            <person name="Peter M."/>
            <person name="Riley R."/>
            <person name="Sitrit Y."/>
            <person name="Stielow B."/>
            <person name="Szollosi G."/>
            <person name="Zifcakova L."/>
            <person name="Stursova M."/>
            <person name="Spatafora J.W."/>
            <person name="Tedersoo L."/>
            <person name="Vaario L.-M."/>
            <person name="Yamada A."/>
            <person name="Yan M."/>
            <person name="Wang P."/>
            <person name="Xu J."/>
            <person name="Bruns T."/>
            <person name="Baldrian P."/>
            <person name="Vilgalys R."/>
            <person name="Henrissat B."/>
            <person name="Grigoriev I.V."/>
            <person name="Hibbett D."/>
            <person name="Nagy L.G."/>
            <person name="Martin F.M."/>
        </authorList>
    </citation>
    <scope>NUCLEOTIDE SEQUENCE</scope>
    <source>
        <strain evidence="2">BED1</strain>
    </source>
</reference>